<protein>
    <submittedName>
        <fullName evidence="1">Uncharacterized protein</fullName>
    </submittedName>
</protein>
<gene>
    <name evidence="1" type="ORF">A3Q56_06425</name>
</gene>
<comment type="caution">
    <text evidence="1">The sequence shown here is derived from an EMBL/GenBank/DDBJ whole genome shotgun (WGS) entry which is preliminary data.</text>
</comment>
<evidence type="ECO:0000313" key="2">
    <source>
        <dbReference type="Proteomes" id="UP000078046"/>
    </source>
</evidence>
<evidence type="ECO:0000313" key="1">
    <source>
        <dbReference type="EMBL" id="OAF65834.1"/>
    </source>
</evidence>
<reference evidence="1 2" key="1">
    <citation type="submission" date="2016-04" db="EMBL/GenBank/DDBJ databases">
        <title>The genome of Intoshia linei affirms orthonectids as highly simplified spiralians.</title>
        <authorList>
            <person name="Mikhailov K.V."/>
            <person name="Slusarev G.S."/>
            <person name="Nikitin M.A."/>
            <person name="Logacheva M.D."/>
            <person name="Penin A."/>
            <person name="Aleoshin V."/>
            <person name="Panchin Y.V."/>
        </authorList>
    </citation>
    <scope>NUCLEOTIDE SEQUENCE [LARGE SCALE GENOMIC DNA]</scope>
    <source>
        <strain evidence="1">Intl2013</strain>
        <tissue evidence="1">Whole animal</tissue>
    </source>
</reference>
<name>A0A177AXA8_9BILA</name>
<dbReference type="AlphaFoldDB" id="A0A177AXA8"/>
<proteinExistence type="predicted"/>
<dbReference type="Proteomes" id="UP000078046">
    <property type="component" value="Unassembled WGS sequence"/>
</dbReference>
<organism evidence="1 2">
    <name type="scientific">Intoshia linei</name>
    <dbReference type="NCBI Taxonomy" id="1819745"/>
    <lineage>
        <taxon>Eukaryota</taxon>
        <taxon>Metazoa</taxon>
        <taxon>Spiralia</taxon>
        <taxon>Lophotrochozoa</taxon>
        <taxon>Mesozoa</taxon>
        <taxon>Orthonectida</taxon>
        <taxon>Rhopaluridae</taxon>
        <taxon>Intoshia</taxon>
    </lineage>
</organism>
<keyword evidence="2" id="KW-1185">Reference proteome</keyword>
<dbReference type="EMBL" id="LWCA01001129">
    <property type="protein sequence ID" value="OAF65834.1"/>
    <property type="molecule type" value="Genomic_DNA"/>
</dbReference>
<sequence length="59" mass="6593">MTEMKSLIGLLAEKQICDYMKNKIIVISRMSLNSLTGDDNDGGLDIFNIMQNNDVVQAE</sequence>
<accession>A0A177AXA8</accession>